<name>A0ABV7D2N2_9PROT</name>
<gene>
    <name evidence="1" type="ORF">ACFOKA_05855</name>
</gene>
<organism evidence="1 2">
    <name type="scientific">Kordiimonas pumila</name>
    <dbReference type="NCBI Taxonomy" id="2161677"/>
    <lineage>
        <taxon>Bacteria</taxon>
        <taxon>Pseudomonadati</taxon>
        <taxon>Pseudomonadota</taxon>
        <taxon>Alphaproteobacteria</taxon>
        <taxon>Kordiimonadales</taxon>
        <taxon>Kordiimonadaceae</taxon>
        <taxon>Kordiimonas</taxon>
    </lineage>
</organism>
<keyword evidence="2" id="KW-1185">Reference proteome</keyword>
<reference evidence="2" key="1">
    <citation type="journal article" date="2019" name="Int. J. Syst. Evol. Microbiol.">
        <title>The Global Catalogue of Microorganisms (GCM) 10K type strain sequencing project: providing services to taxonomists for standard genome sequencing and annotation.</title>
        <authorList>
            <consortium name="The Broad Institute Genomics Platform"/>
            <consortium name="The Broad Institute Genome Sequencing Center for Infectious Disease"/>
            <person name="Wu L."/>
            <person name="Ma J."/>
        </authorList>
    </citation>
    <scope>NUCLEOTIDE SEQUENCE [LARGE SCALE GENOMIC DNA]</scope>
    <source>
        <strain evidence="2">KCTC 62164</strain>
    </source>
</reference>
<evidence type="ECO:0000313" key="1">
    <source>
        <dbReference type="EMBL" id="MFC3051423.1"/>
    </source>
</evidence>
<accession>A0ABV7D2N2</accession>
<dbReference type="RefSeq" id="WP_194214364.1">
    <property type="nucleotide sequence ID" value="NZ_CP061205.1"/>
</dbReference>
<sequence length="65" mass="7343">MSSANLTETEPIQPEAKRQGWLRRPLFKKVALQYLIACNAEVISNLFEAVVKASVKAIDHMMELL</sequence>
<dbReference type="EMBL" id="JBHRSL010000003">
    <property type="protein sequence ID" value="MFC3051423.1"/>
    <property type="molecule type" value="Genomic_DNA"/>
</dbReference>
<proteinExistence type="predicted"/>
<dbReference type="Proteomes" id="UP001595444">
    <property type="component" value="Unassembled WGS sequence"/>
</dbReference>
<evidence type="ECO:0000313" key="2">
    <source>
        <dbReference type="Proteomes" id="UP001595444"/>
    </source>
</evidence>
<protein>
    <submittedName>
        <fullName evidence="1">Uncharacterized protein</fullName>
    </submittedName>
</protein>
<comment type="caution">
    <text evidence="1">The sequence shown here is derived from an EMBL/GenBank/DDBJ whole genome shotgun (WGS) entry which is preliminary data.</text>
</comment>